<feature type="non-terminal residue" evidence="1">
    <location>
        <position position="1"/>
    </location>
</feature>
<dbReference type="SUPFAM" id="SSF53167">
    <property type="entry name" value="Purine and uridine phosphorylases"/>
    <property type="match status" value="1"/>
</dbReference>
<dbReference type="GeneID" id="70180276"/>
<gene>
    <name evidence="1" type="ORF">B0I36DRAFT_253059</name>
</gene>
<comment type="caution">
    <text evidence="1">The sequence shown here is derived from an EMBL/GenBank/DDBJ whole genome shotgun (WGS) entry which is preliminary data.</text>
</comment>
<name>A0A9P9BJC3_9PEZI</name>
<evidence type="ECO:0000313" key="1">
    <source>
        <dbReference type="EMBL" id="KAH7017955.1"/>
    </source>
</evidence>
<proteinExistence type="predicted"/>
<accession>A0A9P9BJC3</accession>
<sequence length="196" mass="21901">SKTGLQDASRRPERVVRTLIATMQTEHGLERLEHGARQYLPELQLNAELKGRKATYLYPGVEEDILLPSEYTHKHQEASDCECADAVFPCAQALQSSCQELGCDFSMSITRPRLANRDNLRVFVGNVGSGDTVMKSGKDRDKVATSHNLIAFEMEGAGIWDEMPCIIIKGVCDYADSHKHKTWQPFALLPQSPKHC</sequence>
<dbReference type="EMBL" id="JAGTJQ010000011">
    <property type="protein sequence ID" value="KAH7017955.1"/>
    <property type="molecule type" value="Genomic_DNA"/>
</dbReference>
<protein>
    <submittedName>
        <fullName evidence="1">Uncharacterized protein</fullName>
    </submittedName>
</protein>
<dbReference type="Gene3D" id="3.40.50.1580">
    <property type="entry name" value="Nucleoside phosphorylase domain"/>
    <property type="match status" value="1"/>
</dbReference>
<dbReference type="GO" id="GO:0009116">
    <property type="term" value="P:nucleoside metabolic process"/>
    <property type="evidence" value="ECO:0007669"/>
    <property type="project" value="InterPro"/>
</dbReference>
<dbReference type="InterPro" id="IPR053137">
    <property type="entry name" value="NLR-like"/>
</dbReference>
<evidence type="ECO:0000313" key="2">
    <source>
        <dbReference type="Proteomes" id="UP000756346"/>
    </source>
</evidence>
<dbReference type="PANTHER" id="PTHR46082:SF6">
    <property type="entry name" value="AAA+ ATPASE DOMAIN-CONTAINING PROTEIN-RELATED"/>
    <property type="match status" value="1"/>
</dbReference>
<dbReference type="RefSeq" id="XP_046006222.1">
    <property type="nucleotide sequence ID" value="XM_046150730.1"/>
</dbReference>
<dbReference type="GO" id="GO:0003824">
    <property type="term" value="F:catalytic activity"/>
    <property type="evidence" value="ECO:0007669"/>
    <property type="project" value="InterPro"/>
</dbReference>
<dbReference type="InterPro" id="IPR035994">
    <property type="entry name" value="Nucleoside_phosphorylase_sf"/>
</dbReference>
<reference evidence="1" key="1">
    <citation type="journal article" date="2021" name="Nat. Commun.">
        <title>Genetic determinants of endophytism in the Arabidopsis root mycobiome.</title>
        <authorList>
            <person name="Mesny F."/>
            <person name="Miyauchi S."/>
            <person name="Thiergart T."/>
            <person name="Pickel B."/>
            <person name="Atanasova L."/>
            <person name="Karlsson M."/>
            <person name="Huettel B."/>
            <person name="Barry K.W."/>
            <person name="Haridas S."/>
            <person name="Chen C."/>
            <person name="Bauer D."/>
            <person name="Andreopoulos W."/>
            <person name="Pangilinan J."/>
            <person name="LaButti K."/>
            <person name="Riley R."/>
            <person name="Lipzen A."/>
            <person name="Clum A."/>
            <person name="Drula E."/>
            <person name="Henrissat B."/>
            <person name="Kohler A."/>
            <person name="Grigoriev I.V."/>
            <person name="Martin F.M."/>
            <person name="Hacquard S."/>
        </authorList>
    </citation>
    <scope>NUCLEOTIDE SEQUENCE</scope>
    <source>
        <strain evidence="1">MPI-CAGE-CH-0230</strain>
    </source>
</reference>
<dbReference type="PANTHER" id="PTHR46082">
    <property type="entry name" value="ATP/GTP-BINDING PROTEIN-RELATED"/>
    <property type="match status" value="1"/>
</dbReference>
<organism evidence="1 2">
    <name type="scientific">Microdochium trichocladiopsis</name>
    <dbReference type="NCBI Taxonomy" id="1682393"/>
    <lineage>
        <taxon>Eukaryota</taxon>
        <taxon>Fungi</taxon>
        <taxon>Dikarya</taxon>
        <taxon>Ascomycota</taxon>
        <taxon>Pezizomycotina</taxon>
        <taxon>Sordariomycetes</taxon>
        <taxon>Xylariomycetidae</taxon>
        <taxon>Xylariales</taxon>
        <taxon>Microdochiaceae</taxon>
        <taxon>Microdochium</taxon>
    </lineage>
</organism>
<keyword evidence="2" id="KW-1185">Reference proteome</keyword>
<dbReference type="AlphaFoldDB" id="A0A9P9BJC3"/>
<dbReference type="Proteomes" id="UP000756346">
    <property type="component" value="Unassembled WGS sequence"/>
</dbReference>
<dbReference type="OrthoDB" id="20872at2759"/>